<dbReference type="Proteomes" id="UP001187343">
    <property type="component" value="Unassembled WGS sequence"/>
</dbReference>
<feature type="compositionally biased region" description="Basic and acidic residues" evidence="1">
    <location>
        <begin position="53"/>
        <end position="74"/>
    </location>
</feature>
<keyword evidence="3" id="KW-1185">Reference proteome</keyword>
<accession>A0AA88Q364</accession>
<sequence>MHEGDSEEEQHEDMEREGNASTDIDGESEETGLTQDNDKAGSLMEIAEDLQTELEKPKEQERVSEEGSVDKDSEIINDSSAMGISVKRRRTKTMYARAVWVEHGKEVEGTAPDNWIDVEKKVIRWPKKGEKAAIINRHSPQDDWMTFTLVKRKMTSVSIRDCDEYDLTSHVEEEDEEDEEEVRRKKTKRNFDDYVLESDYLEEDEDNITDAVIKVPPFPIPPAKVTKCFQMESAGFNKKLTDSGHSNLERSQQTDTGHLHVKQASQLKGAGSSHKSSHNKISQQSEGSPCSSGSQHRKRYRHRKQSRHHVRSKDSNQMEQDVEIDQTGHRREISDGDFRGFPMDMAKFQKKVLSKLIDIHTEVRRLGRSEPPRSSAHIVQLETMEDFEREEERLKDKQAFESLALYQPVDGKFQHEGEGEETETGSGED</sequence>
<dbReference type="AlphaFoldDB" id="A0AA88Q364"/>
<feature type="compositionally biased region" description="Polar residues" evidence="1">
    <location>
        <begin position="279"/>
        <end position="294"/>
    </location>
</feature>
<comment type="caution">
    <text evidence="2">The sequence shown here is derived from an EMBL/GenBank/DDBJ whole genome shotgun (WGS) entry which is preliminary data.</text>
</comment>
<evidence type="ECO:0000313" key="2">
    <source>
        <dbReference type="EMBL" id="KAK2905449.1"/>
    </source>
</evidence>
<feature type="region of interest" description="Disordered" evidence="1">
    <location>
        <begin position="405"/>
        <end position="429"/>
    </location>
</feature>
<gene>
    <name evidence="2" type="ORF">Q8A67_007248</name>
</gene>
<protein>
    <submittedName>
        <fullName evidence="2">Uncharacterized protein</fullName>
    </submittedName>
</protein>
<name>A0AA88Q364_9TELE</name>
<organism evidence="2 3">
    <name type="scientific">Cirrhinus molitorella</name>
    <name type="common">mud carp</name>
    <dbReference type="NCBI Taxonomy" id="172907"/>
    <lineage>
        <taxon>Eukaryota</taxon>
        <taxon>Metazoa</taxon>
        <taxon>Chordata</taxon>
        <taxon>Craniata</taxon>
        <taxon>Vertebrata</taxon>
        <taxon>Euteleostomi</taxon>
        <taxon>Actinopterygii</taxon>
        <taxon>Neopterygii</taxon>
        <taxon>Teleostei</taxon>
        <taxon>Ostariophysi</taxon>
        <taxon>Cypriniformes</taxon>
        <taxon>Cyprinidae</taxon>
        <taxon>Labeoninae</taxon>
        <taxon>Labeonini</taxon>
        <taxon>Cirrhinus</taxon>
    </lineage>
</organism>
<feature type="region of interest" description="Disordered" evidence="1">
    <location>
        <begin position="265"/>
        <end position="338"/>
    </location>
</feature>
<proteinExistence type="predicted"/>
<feature type="compositionally biased region" description="Basic and acidic residues" evidence="1">
    <location>
        <begin position="326"/>
        <end position="338"/>
    </location>
</feature>
<feature type="region of interest" description="Disordered" evidence="1">
    <location>
        <begin position="1"/>
        <end position="76"/>
    </location>
</feature>
<feature type="compositionally biased region" description="Acidic residues" evidence="1">
    <location>
        <begin position="418"/>
        <end position="429"/>
    </location>
</feature>
<evidence type="ECO:0000256" key="1">
    <source>
        <dbReference type="SAM" id="MobiDB-lite"/>
    </source>
</evidence>
<feature type="compositionally biased region" description="Acidic residues" evidence="1">
    <location>
        <begin position="1"/>
        <end position="12"/>
    </location>
</feature>
<feature type="compositionally biased region" description="Basic residues" evidence="1">
    <location>
        <begin position="295"/>
        <end position="311"/>
    </location>
</feature>
<reference evidence="2" key="1">
    <citation type="submission" date="2023-08" db="EMBL/GenBank/DDBJ databases">
        <title>Chromosome-level Genome Assembly of mud carp (Cirrhinus molitorella).</title>
        <authorList>
            <person name="Liu H."/>
        </authorList>
    </citation>
    <scope>NUCLEOTIDE SEQUENCE</scope>
    <source>
        <strain evidence="2">Prfri</strain>
        <tissue evidence="2">Muscle</tissue>
    </source>
</reference>
<dbReference type="EMBL" id="JAUYZG010000006">
    <property type="protein sequence ID" value="KAK2905449.1"/>
    <property type="molecule type" value="Genomic_DNA"/>
</dbReference>
<evidence type="ECO:0000313" key="3">
    <source>
        <dbReference type="Proteomes" id="UP001187343"/>
    </source>
</evidence>